<keyword evidence="5" id="KW-0408">Iron</keyword>
<accession>A0AAF0F912</accession>
<feature type="domain" description="Sacsin/Nov" evidence="8">
    <location>
        <begin position="30"/>
        <end position="151"/>
    </location>
</feature>
<dbReference type="NCBIfam" id="TIGR00322">
    <property type="entry name" value="diphth2_R"/>
    <property type="match status" value="1"/>
</dbReference>
<sequence length="2346" mass="260605">MATSLREAAQKALHADVRPEEAITVNQRALIDKILARYSAEFTVFRELLQNADDAGATECELRFATNATVPHAQLPVHSSNTGQIADVSAPLTQWTFRNNGKPFNGDDWHRLRRIAEGNPDPERIGAFGVGFYSLFSICEEPIVVSGSELMGFFWKGDLLFTRRAQAPQTDVSSTGVPWTTFLMSLREPTPFPESPLALSQFLATSLLFTANVACIRLCIDDQLLCVLNKDLGAPQPVSPSRHLNGTSPKRLLRVDTMQATAVQIHVNVARLILVEAAEQAEREKPSEKSSLFATLSKSAGAGLTSMLSGALNGFGSKSSANSAHHNAGAHAKRLDFATQFELVACSLHLHILSALASVKADPQFAREIERSTKKPLPRSTPMQLVFMRKDEYDASITSTNLVSAEHSETDQHVRRVFAGLMPSFETQGRVFIGFRTHQTTSFSGHMAARFIPTVERESLDFVDRYCAQWNTELLAIGGYVARVAYEAEIQRLGTMWMQSNDSQHHTSILQAALHTMRYFSFAPSSPSSRVHTLMEDAFFQCCSRPCISLASTQGIQNSDRVRFPNAMLSEFVKDLPMIPTDHIELADRFVMQLKNRNLVREITLDDVFTELSQRALSVDEMVACLRWWVMVAEHPSYDPSLRAKLLRNAMVSIQDSEQKHMPRIQGLSDIETVLQPNRVPTHVPLPPSCLVYEVSRHLRTSDLTAVFGWTELSLPVWLNYMLTLDNSPANEVRSQHGITQSPSNAEKILQTVAWAFANLNKAEREQVVQLLRHVPCMPTRQGMKLPQDAYFATVSLFADLPVITFPSIAIKGNVEKLLIALGVRQHVEIQLILDRLVAAGDWSAMDLMSYLAKHRDQLTEQEMHRLAGTPLFPSEQKMNSDRHCAKELYEPREELRKLGVPLLAWPGKAWRTNSEEAKLLYHLGLRRHPPLPELLQLAASSSSGEQDCAAASLQYLLQKFSQVYAESYSLRVADAYAFVPTRAGQLVKPSEAFTDAAVATMHFHVAAVASLDAVKLQLPTHPPGSQLVERILASPPPDEDTARKVFVFLASCRTLKRNDLQTLSEAPIIPIAATADRASGFAAPRNCYFWPTNNVAPAYQAIFHYIDFGPSAAVFLRACGVSDEPSVEELVTKLIQNPARFSELCRSTDAYLNVLRRIGENLPSLSKNLINSMKVSPILLGARKAATEQAEDRNTDQEYALRRPNEVVIVDDAHAHMLFGSQIYAAPPDDALEAQLYEPLGAPRLSSLVTEAYAVANDIRPNTSRTREVLSTILERTPLFLFEKRANARKEIVREFDWLEQNLMVVEVGTPGIQLTRTLRYHRQEARDVQQCSAMAIIPKRSKQLVLHLAADMDVDWFEVALALSKFLLARQPLQEVLLYMTVLSTPLRSLKRKGFHVDKMLAKQTAPSSSAIVPAPSTAINMDKAVKELLQMFPAADPAYVHELLQTFSSDHLERASEVLLQNNYPRQSSNASDAKHDAPPGGWHEDQPHLPPVETSNQSPVAPPLPPKALQPKAPDGVMPPLDVSALQGAKGGLFQHWKNRFTQTGKLSSLADGTSSIQQISNAPTHDQNSMKHSADDSHVTPTANIRQHVQRAIQASRPEGSQVIQSQAQQREVRQAATNFCDVSGINTDLRLAGQVSGMNIYTSVELNPSKTLQNNQQALQRLVDLVYRPIGQIFQLDPRSLHVFCDTKGPSIAFNRGGSIFLNLRYYLAWHDDDVLHNRLSAPLVSVYFSVAHELAHNLVADHNSEHEFYFSSIAEQHFVSLARYLAQVGSFSSADAAVIQHEVELDTTASEATAASTKESVVEMYCIQQTARDLLYEPNTDQRISPALRRVALQFPDEALIDSVPVFHALNNALKELCEDPPELYVLADTSYGSCCVDEVAAAHVAADALVHYGHTCLSPTAKIPALYVLPRYPIDVEEAVEGLCKAAARLPQDPKRKAWVVTCDVAYEHQMDTIREQLQEKLGMIVVRTRIDFLRTYADRLHARRQSLASPAQDARPPPPFQDPPSAISLSLLGAGRQIDLPSDITLEQTNVLYLGGESRALTHLLLTLGSQFPIASYDLRARSAHTLTGQTNRLLMRRYAMIQKARDASVIGLVIGTLGVQHYLPLVRKLREMLTSSVSRRKVYTISVGKLNPAKLANFQEIEAFVLVACPENSLLDTKEFQRPIVTPWEMMLAMQAHSGKEVPWTGEYILNFTQAIRDADQVHDEQQSNDSSSEHGDDSDHDRPHYSFVTGTYVSRTKYGDDHKSINDLQTSSDSMSDALQHLSVEPHQLSVRDKSGKLVKVLDSAALAHHQQRSWTGLDQNEGSYAPAKLEQGMEGFAQHYRSATGDTEGSQSTH</sequence>
<feature type="region of interest" description="Disordered" evidence="7">
    <location>
        <begin position="1469"/>
        <end position="1527"/>
    </location>
</feature>
<dbReference type="SFLD" id="SFLDG01121">
    <property type="entry name" value="Diphthamide_biosynthesis"/>
    <property type="match status" value="1"/>
</dbReference>
<dbReference type="GO" id="GO:0017183">
    <property type="term" value="P:protein histidyl modification to diphthamide"/>
    <property type="evidence" value="ECO:0007669"/>
    <property type="project" value="InterPro"/>
</dbReference>
<dbReference type="InterPro" id="IPR016435">
    <property type="entry name" value="DPH1/DPH2"/>
</dbReference>
<dbReference type="Gene3D" id="3.40.50.11840">
    <property type="entry name" value="Diphthamide synthesis DPH1/DPH2 domain 1"/>
    <property type="match status" value="1"/>
</dbReference>
<feature type="compositionally biased region" description="Basic and acidic residues" evidence="7">
    <location>
        <begin position="2211"/>
        <end position="2235"/>
    </location>
</feature>
<dbReference type="Pfam" id="PF25794">
    <property type="entry name" value="SACS"/>
    <property type="match status" value="1"/>
</dbReference>
<keyword evidence="4" id="KW-0479">Metal-binding</keyword>
<dbReference type="InterPro" id="IPR036890">
    <property type="entry name" value="HATPase_C_sf"/>
</dbReference>
<protein>
    <recommendedName>
        <fullName evidence="8">Sacsin/Nov domain-containing protein</fullName>
    </recommendedName>
</protein>
<dbReference type="Pfam" id="PF12449">
    <property type="entry name" value="DUF3684"/>
    <property type="match status" value="1"/>
</dbReference>
<evidence type="ECO:0000256" key="3">
    <source>
        <dbReference type="ARBA" id="ARBA00006179"/>
    </source>
</evidence>
<dbReference type="Gene3D" id="3.40.50.11860">
    <property type="entry name" value="Diphthamide synthesis DPH1/DPH2 domain 3"/>
    <property type="match status" value="1"/>
</dbReference>
<feature type="region of interest" description="Disordered" evidence="7">
    <location>
        <begin position="2211"/>
        <end position="2237"/>
    </location>
</feature>
<evidence type="ECO:0000256" key="4">
    <source>
        <dbReference type="ARBA" id="ARBA00022723"/>
    </source>
</evidence>
<keyword evidence="6" id="KW-0411">Iron-sulfur</keyword>
<dbReference type="GO" id="GO:0046872">
    <property type="term" value="F:metal ion binding"/>
    <property type="evidence" value="ECO:0007669"/>
    <property type="project" value="UniProtKB-KW"/>
</dbReference>
<comment type="pathway">
    <text evidence="2">Protein modification; peptidyl-diphthamide biosynthesis.</text>
</comment>
<dbReference type="Proteomes" id="UP001214628">
    <property type="component" value="Chromosome 6"/>
</dbReference>
<dbReference type="InterPro" id="IPR042263">
    <property type="entry name" value="DPH1/DPH2_1"/>
</dbReference>
<dbReference type="PANTHER" id="PTHR47839">
    <property type="entry name" value="DOMAIN PROTEIN, PUTATIVE (AFU_ORTHOLOGUE AFUA_6G04830)-RELATED"/>
    <property type="match status" value="1"/>
</dbReference>
<comment type="similarity">
    <text evidence="3">Belongs to the DPH1/DPH2 family. DPH2 subfamily.</text>
</comment>
<dbReference type="PANTHER" id="PTHR47839:SF1">
    <property type="entry name" value="DOMAIN PROTEIN, PUTATIVE (AFU_ORTHOLOGUE AFUA_6G04830)-RELATED"/>
    <property type="match status" value="1"/>
</dbReference>
<evidence type="ECO:0000256" key="7">
    <source>
        <dbReference type="SAM" id="MobiDB-lite"/>
    </source>
</evidence>
<dbReference type="SFLD" id="SFLDS00032">
    <property type="entry name" value="Radical_SAM_3-amino-3-carboxyp"/>
    <property type="match status" value="1"/>
</dbReference>
<evidence type="ECO:0000256" key="1">
    <source>
        <dbReference type="ARBA" id="ARBA00001966"/>
    </source>
</evidence>
<dbReference type="FunFam" id="3.40.50.11860:FF:000001">
    <property type="entry name" value="2-(3-amino-3-carboxypropyl)histidine synthase subunit 2"/>
    <property type="match status" value="1"/>
</dbReference>
<evidence type="ECO:0000256" key="6">
    <source>
        <dbReference type="ARBA" id="ARBA00023014"/>
    </source>
</evidence>
<dbReference type="InterPro" id="IPR058210">
    <property type="entry name" value="SACS/Nov_dom"/>
</dbReference>
<dbReference type="NCBIfam" id="TIGR00272">
    <property type="entry name" value="DPH2"/>
    <property type="match status" value="1"/>
</dbReference>
<feature type="region of interest" description="Disordered" evidence="7">
    <location>
        <begin position="1564"/>
        <end position="1583"/>
    </location>
</feature>
<evidence type="ECO:0000313" key="9">
    <source>
        <dbReference type="EMBL" id="WFD44883.1"/>
    </source>
</evidence>
<feature type="compositionally biased region" description="Basic and acidic residues" evidence="7">
    <location>
        <begin position="1476"/>
        <end position="1491"/>
    </location>
</feature>
<evidence type="ECO:0000256" key="2">
    <source>
        <dbReference type="ARBA" id="ARBA00005156"/>
    </source>
</evidence>
<keyword evidence="10" id="KW-1185">Reference proteome</keyword>
<dbReference type="Gene3D" id="3.30.565.10">
    <property type="entry name" value="Histidine kinase-like ATPase, C-terminal domain"/>
    <property type="match status" value="1"/>
</dbReference>
<gene>
    <name evidence="9" type="ORF">MPSI1_003555</name>
</gene>
<evidence type="ECO:0000256" key="5">
    <source>
        <dbReference type="ARBA" id="ARBA00023004"/>
    </source>
</evidence>
<comment type="cofactor">
    <cofactor evidence="1">
        <name>[4Fe-4S] cluster</name>
        <dbReference type="ChEBI" id="CHEBI:49883"/>
    </cofactor>
</comment>
<dbReference type="Pfam" id="PF01866">
    <property type="entry name" value="Diphthamide_syn"/>
    <property type="match status" value="1"/>
</dbReference>
<dbReference type="NCBIfam" id="NF047352">
    <property type="entry name" value="P_loop_sacsin"/>
    <property type="match status" value="1"/>
</dbReference>
<dbReference type="GO" id="GO:0090560">
    <property type="term" value="F:2-(3-amino-3-carboxypropyl)histidine synthase activity"/>
    <property type="evidence" value="ECO:0007669"/>
    <property type="project" value="InterPro"/>
</dbReference>
<feature type="compositionally biased region" description="Basic and acidic residues" evidence="7">
    <location>
        <begin position="1573"/>
        <end position="1583"/>
    </location>
</feature>
<dbReference type="SUPFAM" id="SSF55874">
    <property type="entry name" value="ATPase domain of HSP90 chaperone/DNA topoisomerase II/histidine kinase"/>
    <property type="match status" value="1"/>
</dbReference>
<name>A0AAF0F912_9BASI</name>
<evidence type="ECO:0000259" key="8">
    <source>
        <dbReference type="Pfam" id="PF25794"/>
    </source>
</evidence>
<dbReference type="GO" id="GO:0051536">
    <property type="term" value="F:iron-sulfur cluster binding"/>
    <property type="evidence" value="ECO:0007669"/>
    <property type="project" value="UniProtKB-KW"/>
</dbReference>
<dbReference type="EMBL" id="CP118380">
    <property type="protein sequence ID" value="WFD44883.1"/>
    <property type="molecule type" value="Genomic_DNA"/>
</dbReference>
<dbReference type="InterPro" id="IPR010014">
    <property type="entry name" value="DHP2"/>
</dbReference>
<evidence type="ECO:0000313" key="10">
    <source>
        <dbReference type="Proteomes" id="UP001214628"/>
    </source>
</evidence>
<proteinExistence type="inferred from homology"/>
<organism evidence="9 10">
    <name type="scientific">Malassezia psittaci</name>
    <dbReference type="NCBI Taxonomy" id="1821823"/>
    <lineage>
        <taxon>Eukaryota</taxon>
        <taxon>Fungi</taxon>
        <taxon>Dikarya</taxon>
        <taxon>Basidiomycota</taxon>
        <taxon>Ustilaginomycotina</taxon>
        <taxon>Malasseziomycetes</taxon>
        <taxon>Malasseziales</taxon>
        <taxon>Malasseziaceae</taxon>
        <taxon>Malassezia</taxon>
    </lineage>
</organism>
<dbReference type="InterPro" id="IPR022155">
    <property type="entry name" value="DUF3684"/>
</dbReference>
<dbReference type="InterPro" id="IPR042265">
    <property type="entry name" value="DPH1/DPH2_3"/>
</dbReference>
<reference evidence="9" key="1">
    <citation type="submission" date="2023-02" db="EMBL/GenBank/DDBJ databases">
        <title>Mating type loci evolution in Malassezia.</title>
        <authorList>
            <person name="Coelho M.A."/>
        </authorList>
    </citation>
    <scope>NUCLEOTIDE SEQUENCE</scope>
    <source>
        <strain evidence="9">CBS 14136</strain>
    </source>
</reference>